<protein>
    <recommendedName>
        <fullName evidence="3">histidine kinase</fullName>
        <ecNumber evidence="3">2.7.13.3</ecNumber>
    </recommendedName>
</protein>
<keyword evidence="6 11" id="KW-0812">Transmembrane</keyword>
<dbReference type="CDD" id="cd00075">
    <property type="entry name" value="HATPase"/>
    <property type="match status" value="1"/>
</dbReference>
<dbReference type="Pfam" id="PF00512">
    <property type="entry name" value="HisKA"/>
    <property type="match status" value="1"/>
</dbReference>
<dbReference type="PANTHER" id="PTHR45436:SF15">
    <property type="entry name" value="SENSOR HISTIDINE KINASE CUSS"/>
    <property type="match status" value="1"/>
</dbReference>
<dbReference type="InterPro" id="IPR003594">
    <property type="entry name" value="HATPase_dom"/>
</dbReference>
<dbReference type="PRINTS" id="PR00344">
    <property type="entry name" value="BCTRLSENSOR"/>
</dbReference>
<dbReference type="eggNOG" id="COG2205">
    <property type="taxonomic scope" value="Bacteria"/>
</dbReference>
<dbReference type="HOGENOM" id="CLU_000445_89_37_10"/>
<keyword evidence="14" id="KW-1185">Reference proteome</keyword>
<dbReference type="CDD" id="cd00082">
    <property type="entry name" value="HisKA"/>
    <property type="match status" value="1"/>
</dbReference>
<dbReference type="PROSITE" id="PS50109">
    <property type="entry name" value="HIS_KIN"/>
    <property type="match status" value="1"/>
</dbReference>
<evidence type="ECO:0000256" key="1">
    <source>
        <dbReference type="ARBA" id="ARBA00000085"/>
    </source>
</evidence>
<evidence type="ECO:0000256" key="4">
    <source>
        <dbReference type="ARBA" id="ARBA00022553"/>
    </source>
</evidence>
<dbReference type="InterPro" id="IPR005467">
    <property type="entry name" value="His_kinase_dom"/>
</dbReference>
<comment type="subcellular location">
    <subcellularLocation>
        <location evidence="2">Membrane</location>
        <topology evidence="2">Multi-pass membrane protein</topology>
    </subcellularLocation>
</comment>
<name>B3QQM9_CHLP8</name>
<organism evidence="13 14">
    <name type="scientific">Chlorobaculum parvum (strain DSM 263 / NCIMB 8327)</name>
    <name type="common">Chlorobium vibrioforme subsp. thiosulfatophilum</name>
    <dbReference type="NCBI Taxonomy" id="517417"/>
    <lineage>
        <taxon>Bacteria</taxon>
        <taxon>Pseudomonadati</taxon>
        <taxon>Chlorobiota</taxon>
        <taxon>Chlorobiia</taxon>
        <taxon>Chlorobiales</taxon>
        <taxon>Chlorobiaceae</taxon>
        <taxon>Chlorobaculum</taxon>
    </lineage>
</organism>
<dbReference type="GO" id="GO:0005886">
    <property type="term" value="C:plasma membrane"/>
    <property type="evidence" value="ECO:0007669"/>
    <property type="project" value="TreeGrafter"/>
</dbReference>
<dbReference type="InterPro" id="IPR003661">
    <property type="entry name" value="HisK_dim/P_dom"/>
</dbReference>
<keyword evidence="9" id="KW-0902">Two-component regulatory system</keyword>
<feature type="domain" description="Histidine kinase" evidence="12">
    <location>
        <begin position="231"/>
        <end position="437"/>
    </location>
</feature>
<dbReference type="InterPro" id="IPR050428">
    <property type="entry name" value="TCS_sensor_his_kinase"/>
</dbReference>
<evidence type="ECO:0000313" key="13">
    <source>
        <dbReference type="EMBL" id="ACF12232.1"/>
    </source>
</evidence>
<dbReference type="SUPFAM" id="SSF55874">
    <property type="entry name" value="ATPase domain of HSP90 chaperone/DNA topoisomerase II/histidine kinase"/>
    <property type="match status" value="1"/>
</dbReference>
<sequence>MDGRKRAVNPSLQKRLTVMLAGMIVAVALIASATSFYFAYEEAKEFQDNTLRQIAMLQGGDTAESVVLNGIGHSPALVTTIDPETRIRILHFQQESAPAWFAGALAPGFHTLRERGEPMRVFIIRSSSSVAAVVQPTETRDDLATSSALHTLVPGLLMLPVMALLVMLIVRSGLKPLTTLSHLLDEQSPDQPEPLPEHDLPEEMMPFVHSINRQLARISVLIGQQRRFIADAAHELRSPLTALSLQAENLRQAGSADEMRARLAPLQSGIERARQLTAQLLNLARVQAQPTEGVPVDLPALARELIAEYLPLAEARGIDLGLDEPGAMLLDGNPESFTLILKNGLENALNYTQKGGTVTVRLAIENGDGVMEVIDDGPGIPESERERVFDAFYRSPGSGQPGSGLGLTIAREAARTIGGDLRLLPGPNGRGTVFRYRQRGRVAEASRLP</sequence>
<dbReference type="OrthoDB" id="9806995at2"/>
<dbReference type="Proteomes" id="UP000008811">
    <property type="component" value="Chromosome"/>
</dbReference>
<dbReference type="STRING" id="517417.Cpar_1840"/>
<evidence type="ECO:0000256" key="9">
    <source>
        <dbReference type="ARBA" id="ARBA00023012"/>
    </source>
</evidence>
<dbReference type="InterPro" id="IPR036097">
    <property type="entry name" value="HisK_dim/P_sf"/>
</dbReference>
<dbReference type="Gene3D" id="3.30.565.10">
    <property type="entry name" value="Histidine kinase-like ATPase, C-terminal domain"/>
    <property type="match status" value="1"/>
</dbReference>
<proteinExistence type="predicted"/>
<dbReference type="InterPro" id="IPR036890">
    <property type="entry name" value="HATPase_C_sf"/>
</dbReference>
<evidence type="ECO:0000256" key="3">
    <source>
        <dbReference type="ARBA" id="ARBA00012438"/>
    </source>
</evidence>
<evidence type="ECO:0000256" key="2">
    <source>
        <dbReference type="ARBA" id="ARBA00004141"/>
    </source>
</evidence>
<evidence type="ECO:0000256" key="5">
    <source>
        <dbReference type="ARBA" id="ARBA00022679"/>
    </source>
</evidence>
<keyword evidence="5" id="KW-0808">Transferase</keyword>
<dbReference type="GO" id="GO:0000155">
    <property type="term" value="F:phosphorelay sensor kinase activity"/>
    <property type="evidence" value="ECO:0007669"/>
    <property type="project" value="InterPro"/>
</dbReference>
<evidence type="ECO:0000313" key="14">
    <source>
        <dbReference type="Proteomes" id="UP000008811"/>
    </source>
</evidence>
<keyword evidence="7 13" id="KW-0418">Kinase</keyword>
<evidence type="ECO:0000256" key="8">
    <source>
        <dbReference type="ARBA" id="ARBA00022989"/>
    </source>
</evidence>
<dbReference type="AlphaFoldDB" id="B3QQM9"/>
<dbReference type="SMART" id="SM00388">
    <property type="entry name" value="HisKA"/>
    <property type="match status" value="1"/>
</dbReference>
<evidence type="ECO:0000256" key="10">
    <source>
        <dbReference type="ARBA" id="ARBA00023136"/>
    </source>
</evidence>
<keyword evidence="10 11" id="KW-0472">Membrane</keyword>
<evidence type="ECO:0000256" key="11">
    <source>
        <dbReference type="SAM" id="Phobius"/>
    </source>
</evidence>
<keyword evidence="4" id="KW-0597">Phosphoprotein</keyword>
<dbReference type="EMBL" id="CP001099">
    <property type="protein sequence ID" value="ACF12232.1"/>
    <property type="molecule type" value="Genomic_DNA"/>
</dbReference>
<dbReference type="InterPro" id="IPR004358">
    <property type="entry name" value="Sig_transdc_His_kin-like_C"/>
</dbReference>
<feature type="transmembrane region" description="Helical" evidence="11">
    <location>
        <begin position="20"/>
        <end position="40"/>
    </location>
</feature>
<dbReference type="SMART" id="SM00387">
    <property type="entry name" value="HATPase_c"/>
    <property type="match status" value="1"/>
</dbReference>
<dbReference type="KEGG" id="cpc:Cpar_1840"/>
<evidence type="ECO:0000256" key="7">
    <source>
        <dbReference type="ARBA" id="ARBA00022777"/>
    </source>
</evidence>
<evidence type="ECO:0000256" key="6">
    <source>
        <dbReference type="ARBA" id="ARBA00022692"/>
    </source>
</evidence>
<dbReference type="Pfam" id="PF02518">
    <property type="entry name" value="HATPase_c"/>
    <property type="match status" value="1"/>
</dbReference>
<accession>B3QQM9</accession>
<dbReference type="EC" id="2.7.13.3" evidence="3"/>
<evidence type="ECO:0000259" key="12">
    <source>
        <dbReference type="PROSITE" id="PS50109"/>
    </source>
</evidence>
<gene>
    <name evidence="13" type="ordered locus">Cpar_1840</name>
</gene>
<reference evidence="13" key="1">
    <citation type="submission" date="2008-06" db="EMBL/GenBank/DDBJ databases">
        <title>Complete sequence of Chlorobaculum parvum NCIB 8327.</title>
        <authorList>
            <consortium name="US DOE Joint Genome Institute"/>
            <person name="Lucas S."/>
            <person name="Copeland A."/>
            <person name="Lapidus A."/>
            <person name="Glavina del Rio T."/>
            <person name="Dalin E."/>
            <person name="Tice H."/>
            <person name="Bruce D."/>
            <person name="Goodwin L."/>
            <person name="Pitluck S."/>
            <person name="Schmutz J."/>
            <person name="Larimer F."/>
            <person name="Land M."/>
            <person name="Hauser L."/>
            <person name="Kyrpides N."/>
            <person name="Mikhailova N."/>
            <person name="Zhao F."/>
            <person name="Li T."/>
            <person name="Liu Z."/>
            <person name="Overmann J."/>
            <person name="Bryant D.A."/>
            <person name="Richardson P."/>
        </authorList>
    </citation>
    <scope>NUCLEOTIDE SEQUENCE [LARGE SCALE GENOMIC DNA]</scope>
    <source>
        <strain evidence="13">NCIB 8327</strain>
    </source>
</reference>
<dbReference type="PANTHER" id="PTHR45436">
    <property type="entry name" value="SENSOR HISTIDINE KINASE YKOH"/>
    <property type="match status" value="1"/>
</dbReference>
<keyword evidence="8 11" id="KW-1133">Transmembrane helix</keyword>
<dbReference type="Gene3D" id="1.10.287.130">
    <property type="match status" value="1"/>
</dbReference>
<feature type="transmembrane region" description="Helical" evidence="11">
    <location>
        <begin position="148"/>
        <end position="170"/>
    </location>
</feature>
<comment type="catalytic activity">
    <reaction evidence="1">
        <text>ATP + protein L-histidine = ADP + protein N-phospho-L-histidine.</text>
        <dbReference type="EC" id="2.7.13.3"/>
    </reaction>
</comment>
<dbReference type="SUPFAM" id="SSF47384">
    <property type="entry name" value="Homodimeric domain of signal transducing histidine kinase"/>
    <property type="match status" value="1"/>
</dbReference>